<dbReference type="NCBIfam" id="TIGR01456">
    <property type="entry name" value="CECR5"/>
    <property type="match status" value="1"/>
</dbReference>
<dbReference type="InterPro" id="IPR023214">
    <property type="entry name" value="HAD_sf"/>
</dbReference>
<evidence type="ECO:0000256" key="2">
    <source>
        <dbReference type="ARBA" id="ARBA00022729"/>
    </source>
</evidence>
<dbReference type="InterPro" id="IPR006357">
    <property type="entry name" value="HAD-SF_hydro_IIA"/>
</dbReference>
<feature type="region of interest" description="Disordered" evidence="4">
    <location>
        <begin position="1"/>
        <end position="93"/>
    </location>
</feature>
<reference evidence="5" key="2">
    <citation type="submission" date="2025-09" db="UniProtKB">
        <authorList>
            <consortium name="Ensembl"/>
        </authorList>
    </citation>
    <scope>IDENTIFICATION</scope>
</reference>
<evidence type="ECO:0000256" key="1">
    <source>
        <dbReference type="ARBA" id="ARBA00007958"/>
    </source>
</evidence>
<dbReference type="InterPro" id="IPR006353">
    <property type="entry name" value="HAD-SF_hydro_IIA_CECR5"/>
</dbReference>
<dbReference type="GO" id="GO:0046474">
    <property type="term" value="P:glycerophospholipid biosynthetic process"/>
    <property type="evidence" value="ECO:0007669"/>
    <property type="project" value="TreeGrafter"/>
</dbReference>
<reference evidence="5" key="1">
    <citation type="submission" date="2025-08" db="UniProtKB">
        <authorList>
            <consortium name="Ensembl"/>
        </authorList>
    </citation>
    <scope>IDENTIFICATION</scope>
</reference>
<dbReference type="Ensembl" id="ENSCPGT00000009835.1">
    <property type="protein sequence ID" value="ENSCPGP00000008962.1"/>
    <property type="gene ID" value="ENSCPGG00000006133.1"/>
</dbReference>
<dbReference type="AlphaFoldDB" id="A0A8C3JJW4"/>
<keyword evidence="6" id="KW-1185">Reference proteome</keyword>
<comment type="similarity">
    <text evidence="1">Belongs to the HAD-like hydrolase superfamily.</text>
</comment>
<keyword evidence="2" id="KW-0732">Signal</keyword>
<dbReference type="NCBIfam" id="TIGR01460">
    <property type="entry name" value="HAD-SF-IIA"/>
    <property type="match status" value="1"/>
</dbReference>
<feature type="compositionally biased region" description="Basic and acidic residues" evidence="4">
    <location>
        <begin position="59"/>
        <end position="68"/>
    </location>
</feature>
<proteinExistence type="inferred from homology"/>
<accession>A0A8C3JJW4</accession>
<sequence length="396" mass="43998">MPIPIQQGTADTSPSPSRSPAARRAAPSLIAGEEEAQLQVTGTAPWPRLPPAPWSSGDPCRHRDKIEVKNPLFRKGGILSPRGSPRHPPLPQVSPEQVILSHSPLRLFSQFHQKCMLVAGQGPVEENALNLGFKHVVTIEALRKAYPLLDMVDQSRRPKELPPPTTGFPTIEGVILFGEPVRWETSLQLIIDVLLSNGNPGAELQDIPYPHLPVLACNMDLLWMAEAKMPSRFGHGTFLLCLENIYKKVTGRELKYEALIGKPSTVTYRYAEYLIKEQAEKQGWKSPIRRLYAVGDNPMSDVYGANLYNNYLKSAHQNQVQAGVKRSLQSCESILVCTGVYRHDAGVPSKTKEPTAETVFHGHRDFCFDPSLVEASYIVPDVNDAVQLAFKKENWS</sequence>
<dbReference type="InterPro" id="IPR036412">
    <property type="entry name" value="HAD-like_sf"/>
</dbReference>
<dbReference type="SUPFAM" id="SSF56784">
    <property type="entry name" value="HAD-like"/>
    <property type="match status" value="1"/>
</dbReference>
<dbReference type="PANTHER" id="PTHR14269">
    <property type="entry name" value="CDP-DIACYLGLYCEROL--GLYCEROL-3-PHOSPHATE 3-PHOSPHATIDYLTRANSFERASE-RELATED"/>
    <property type="match status" value="1"/>
</dbReference>
<dbReference type="InterPro" id="IPR050324">
    <property type="entry name" value="CDP-alcohol_PTase-I"/>
</dbReference>
<dbReference type="GO" id="GO:0005739">
    <property type="term" value="C:mitochondrion"/>
    <property type="evidence" value="ECO:0007669"/>
    <property type="project" value="TreeGrafter"/>
</dbReference>
<dbReference type="PANTHER" id="PTHR14269:SF17">
    <property type="entry name" value="HALOACID DEHALOGENASE-LIKE HYDROLASE DOMAIN-CONTAINING 5"/>
    <property type="match status" value="1"/>
</dbReference>
<dbReference type="Gene3D" id="3.40.50.1000">
    <property type="entry name" value="HAD superfamily/HAD-like"/>
    <property type="match status" value="2"/>
</dbReference>
<evidence type="ECO:0000313" key="6">
    <source>
        <dbReference type="Proteomes" id="UP000694419"/>
    </source>
</evidence>
<evidence type="ECO:0000313" key="5">
    <source>
        <dbReference type="Ensembl" id="ENSCPGP00000008962.1"/>
    </source>
</evidence>
<evidence type="ECO:0000256" key="3">
    <source>
        <dbReference type="ARBA" id="ARBA00069384"/>
    </source>
</evidence>
<organism evidence="5 6">
    <name type="scientific">Calidris pygmaea</name>
    <name type="common">Spoon-billed sandpiper</name>
    <dbReference type="NCBI Taxonomy" id="425635"/>
    <lineage>
        <taxon>Eukaryota</taxon>
        <taxon>Metazoa</taxon>
        <taxon>Chordata</taxon>
        <taxon>Craniata</taxon>
        <taxon>Vertebrata</taxon>
        <taxon>Euteleostomi</taxon>
        <taxon>Archelosauria</taxon>
        <taxon>Archosauria</taxon>
        <taxon>Dinosauria</taxon>
        <taxon>Saurischia</taxon>
        <taxon>Theropoda</taxon>
        <taxon>Coelurosauria</taxon>
        <taxon>Aves</taxon>
        <taxon>Neognathae</taxon>
        <taxon>Neoaves</taxon>
        <taxon>Charadriiformes</taxon>
        <taxon>Scolopacidae</taxon>
        <taxon>Calidris</taxon>
    </lineage>
</organism>
<dbReference type="Proteomes" id="UP000694419">
    <property type="component" value="Unplaced"/>
</dbReference>
<dbReference type="FunFam" id="3.40.50.1000:FF:000081">
    <property type="entry name" value="Haloacid dehalogenase like hydrolase domain containing 5"/>
    <property type="match status" value="1"/>
</dbReference>
<name>A0A8C3JJW4_9CHAR</name>
<evidence type="ECO:0000256" key="4">
    <source>
        <dbReference type="SAM" id="MobiDB-lite"/>
    </source>
</evidence>
<protein>
    <recommendedName>
        <fullName evidence="3">Haloacid dehalogenase-like hydrolase domain-containing 5</fullName>
    </recommendedName>
</protein>
<feature type="compositionally biased region" description="Low complexity" evidence="4">
    <location>
        <begin position="13"/>
        <end position="28"/>
    </location>
</feature>
<feature type="compositionally biased region" description="Polar residues" evidence="4">
    <location>
        <begin position="1"/>
        <end position="12"/>
    </location>
</feature>